<keyword evidence="2" id="KW-0812">Transmembrane</keyword>
<dbReference type="Proteomes" id="UP000014760">
    <property type="component" value="Unassembled WGS sequence"/>
</dbReference>
<dbReference type="InterPro" id="IPR051093">
    <property type="entry name" value="Neuroligin/BSAL"/>
</dbReference>
<organism evidence="4">
    <name type="scientific">Capitella teleta</name>
    <name type="common">Polychaete worm</name>
    <dbReference type="NCBI Taxonomy" id="283909"/>
    <lineage>
        <taxon>Eukaryota</taxon>
        <taxon>Metazoa</taxon>
        <taxon>Spiralia</taxon>
        <taxon>Lophotrochozoa</taxon>
        <taxon>Annelida</taxon>
        <taxon>Polychaeta</taxon>
        <taxon>Sedentaria</taxon>
        <taxon>Scolecida</taxon>
        <taxon>Capitellidae</taxon>
        <taxon>Capitella</taxon>
    </lineage>
</organism>
<name>R7U3J6_CAPTE</name>
<dbReference type="InterPro" id="IPR002018">
    <property type="entry name" value="CarbesteraseB"/>
</dbReference>
<dbReference type="STRING" id="283909.R7U3J6"/>
<keyword evidence="2" id="KW-0472">Membrane</keyword>
<feature type="transmembrane region" description="Helical" evidence="2">
    <location>
        <begin position="382"/>
        <end position="406"/>
    </location>
</feature>
<proteinExistence type="inferred from homology"/>
<evidence type="ECO:0000256" key="1">
    <source>
        <dbReference type="ARBA" id="ARBA00005964"/>
    </source>
</evidence>
<reference evidence="6" key="1">
    <citation type="submission" date="2012-12" db="EMBL/GenBank/DDBJ databases">
        <authorList>
            <person name="Hellsten U."/>
            <person name="Grimwood J."/>
            <person name="Chapman J.A."/>
            <person name="Shapiro H."/>
            <person name="Aerts A."/>
            <person name="Otillar R.P."/>
            <person name="Terry A.Y."/>
            <person name="Boore J.L."/>
            <person name="Simakov O."/>
            <person name="Marletaz F."/>
            <person name="Cho S.-J."/>
            <person name="Edsinger-Gonzales E."/>
            <person name="Havlak P."/>
            <person name="Kuo D.-H."/>
            <person name="Larsson T."/>
            <person name="Lv J."/>
            <person name="Arendt D."/>
            <person name="Savage R."/>
            <person name="Osoegawa K."/>
            <person name="de Jong P."/>
            <person name="Lindberg D.R."/>
            <person name="Seaver E.C."/>
            <person name="Weisblat D.A."/>
            <person name="Putnam N.H."/>
            <person name="Grigoriev I.V."/>
            <person name="Rokhsar D.S."/>
        </authorList>
    </citation>
    <scope>NUCLEOTIDE SEQUENCE</scope>
    <source>
        <strain evidence="6">I ESC-2004</strain>
    </source>
</reference>
<dbReference type="EnsemblMetazoa" id="CapteT196692">
    <property type="protein sequence ID" value="CapteP196692"/>
    <property type="gene ID" value="CapteG196692"/>
</dbReference>
<feature type="domain" description="Carboxylesterase type B" evidence="3">
    <location>
        <begin position="1"/>
        <end position="353"/>
    </location>
</feature>
<dbReference type="OrthoDB" id="6846267at2759"/>
<dbReference type="PANTHER" id="PTHR43903">
    <property type="entry name" value="NEUROLIGIN"/>
    <property type="match status" value="1"/>
</dbReference>
<dbReference type="EMBL" id="AMQN01027169">
    <property type="status" value="NOT_ANNOTATED_CDS"/>
    <property type="molecule type" value="Genomic_DNA"/>
</dbReference>
<evidence type="ECO:0000313" key="5">
    <source>
        <dbReference type="EnsemblMetazoa" id="CapteP196692"/>
    </source>
</evidence>
<dbReference type="HOGENOM" id="CLU_657642_0_0_1"/>
<evidence type="ECO:0000259" key="3">
    <source>
        <dbReference type="Pfam" id="PF00135"/>
    </source>
</evidence>
<evidence type="ECO:0000256" key="2">
    <source>
        <dbReference type="SAM" id="Phobius"/>
    </source>
</evidence>
<reference evidence="4 6" key="2">
    <citation type="journal article" date="2013" name="Nature">
        <title>Insights into bilaterian evolution from three spiralian genomes.</title>
        <authorList>
            <person name="Simakov O."/>
            <person name="Marletaz F."/>
            <person name="Cho S.J."/>
            <person name="Edsinger-Gonzales E."/>
            <person name="Havlak P."/>
            <person name="Hellsten U."/>
            <person name="Kuo D.H."/>
            <person name="Larsson T."/>
            <person name="Lv J."/>
            <person name="Arendt D."/>
            <person name="Savage R."/>
            <person name="Osoegawa K."/>
            <person name="de Jong P."/>
            <person name="Grimwood J."/>
            <person name="Chapman J.A."/>
            <person name="Shapiro H."/>
            <person name="Aerts A."/>
            <person name="Otillar R.P."/>
            <person name="Terry A.Y."/>
            <person name="Boore J.L."/>
            <person name="Grigoriev I.V."/>
            <person name="Lindberg D.R."/>
            <person name="Seaver E.C."/>
            <person name="Weisblat D.A."/>
            <person name="Putnam N.H."/>
            <person name="Rokhsar D.S."/>
        </authorList>
    </citation>
    <scope>NUCLEOTIDE SEQUENCE</scope>
    <source>
        <strain evidence="4 6">I ESC-2004</strain>
    </source>
</reference>
<dbReference type="InterPro" id="IPR029058">
    <property type="entry name" value="AB_hydrolase_fold"/>
</dbReference>
<protein>
    <recommendedName>
        <fullName evidence="3">Carboxylesterase type B domain-containing protein</fullName>
    </recommendedName>
</protein>
<dbReference type="AlphaFoldDB" id="R7U3J6"/>
<sequence length="418" mass="48667">MVSLMLVSPHAWYNNKQLFHQAILMSGSDLCEWSTVDTVWNADAMTYSRDLGRQVGCDADYGLSNHELVECLRDRHYDEIVNASATVYKRYGSLAGPFAPVVDGDLLPKSPKVLREEGEFLKVKIMAGLTRDEGAYYAKNSTRDIIGLNIEEGLDQDTFREILYKMVQSRLEIRNVHEVVGAMEFEYTFWSKPDNKTAVRQNLIDLWSDQVYGWCLDATLKYHALCDAPNDECQPVWMYEFNHRSEYELIDQWMGVPHGKDVAYLFGTPFINETLGNITGLVPDQWDWTYLDRNISEFMQDMWANFTKYSMPTTDWTRNVTWYPFHQYNLSYLHITEFSYMDINYRQSHYAFWREYYPSISSRMPITTTPQPTPHPLVNYQIATWALVGAALITIFIIAALAITLWRKGKSSMMDDEW</sequence>
<dbReference type="Pfam" id="PF00135">
    <property type="entry name" value="COesterase"/>
    <property type="match status" value="1"/>
</dbReference>
<comment type="similarity">
    <text evidence="1">Belongs to the type-B carboxylesterase/lipase family.</text>
</comment>
<dbReference type="SUPFAM" id="SSF53474">
    <property type="entry name" value="alpha/beta-Hydrolases"/>
    <property type="match status" value="1"/>
</dbReference>
<gene>
    <name evidence="4" type="ORF">CAPTEDRAFT_196692</name>
</gene>
<keyword evidence="2" id="KW-1133">Transmembrane helix</keyword>
<accession>R7U3J6</accession>
<reference evidence="5" key="3">
    <citation type="submission" date="2015-06" db="UniProtKB">
        <authorList>
            <consortium name="EnsemblMetazoa"/>
        </authorList>
    </citation>
    <scope>IDENTIFICATION</scope>
</reference>
<evidence type="ECO:0000313" key="4">
    <source>
        <dbReference type="EMBL" id="ELT98241.1"/>
    </source>
</evidence>
<dbReference type="Gene3D" id="3.40.50.1820">
    <property type="entry name" value="alpha/beta hydrolase"/>
    <property type="match status" value="1"/>
</dbReference>
<dbReference type="EMBL" id="KB308129">
    <property type="protein sequence ID" value="ELT98241.1"/>
    <property type="molecule type" value="Genomic_DNA"/>
</dbReference>
<keyword evidence="6" id="KW-1185">Reference proteome</keyword>
<evidence type="ECO:0000313" key="6">
    <source>
        <dbReference type="Proteomes" id="UP000014760"/>
    </source>
</evidence>